<dbReference type="AlphaFoldDB" id="A0AA96Y8S8"/>
<organism evidence="2">
    <name type="scientific">Thermoleptolyngbya oregonensis NK1-22</name>
    <dbReference type="NCBI Taxonomy" id="2547457"/>
    <lineage>
        <taxon>Bacteria</taxon>
        <taxon>Bacillati</taxon>
        <taxon>Cyanobacteriota</taxon>
        <taxon>Cyanophyceae</taxon>
        <taxon>Oculatellales</taxon>
        <taxon>Oculatellaceae</taxon>
        <taxon>Thermoleptolyngbya</taxon>
    </lineage>
</organism>
<dbReference type="Pfam" id="PF13529">
    <property type="entry name" value="Peptidase_C39_2"/>
    <property type="match status" value="1"/>
</dbReference>
<proteinExistence type="predicted"/>
<accession>A0AA96Y8S8</accession>
<gene>
    <name evidence="2" type="ORF">HNI00_16110</name>
</gene>
<dbReference type="KEGG" id="tog:HNI00_16110"/>
<dbReference type="EMBL" id="CP053540">
    <property type="protein sequence ID" value="WOB45839.1"/>
    <property type="molecule type" value="Genomic_DNA"/>
</dbReference>
<name>A0AA96Y8S8_9CYAN</name>
<sequence>MEAGTLRTGAGGSWRVFDERADRAVPKQFNDNACAAACGEMLLADRGISQNQRAIAELAGGVPIADADLGFVLDQLDQSRRWSGGEVRLPDGATTQQLIETLNSTGSWAAILWEPGSSIGHMVIVDGFDPGGRLLIRDPWGRSARARAGSRYKMEVSEFERVWIERAVLGR</sequence>
<dbReference type="Gene3D" id="3.90.70.10">
    <property type="entry name" value="Cysteine proteinases"/>
    <property type="match status" value="1"/>
</dbReference>
<evidence type="ECO:0000259" key="1">
    <source>
        <dbReference type="Pfam" id="PF13529"/>
    </source>
</evidence>
<reference evidence="2" key="1">
    <citation type="submission" date="2020-05" db="EMBL/GenBank/DDBJ databases">
        <authorList>
            <person name="Zhu T."/>
            <person name="Keshari N."/>
            <person name="Lu X."/>
        </authorList>
    </citation>
    <scope>NUCLEOTIDE SEQUENCE</scope>
    <source>
        <strain evidence="2">NK1-22</strain>
    </source>
</reference>
<protein>
    <recommendedName>
        <fullName evidence="1">Peptidase C39-like domain-containing protein</fullName>
    </recommendedName>
</protein>
<feature type="domain" description="Peptidase C39-like" evidence="1">
    <location>
        <begin position="30"/>
        <end position="140"/>
    </location>
</feature>
<dbReference type="InterPro" id="IPR039564">
    <property type="entry name" value="Peptidase_C39-like"/>
</dbReference>
<evidence type="ECO:0000313" key="2">
    <source>
        <dbReference type="EMBL" id="WOB45839.1"/>
    </source>
</evidence>